<dbReference type="Proteomes" id="UP000465035">
    <property type="component" value="Chromosome"/>
</dbReference>
<dbReference type="NCBIfam" id="NF001752">
    <property type="entry name" value="PRK00481.1-1"/>
    <property type="match status" value="1"/>
</dbReference>
<feature type="active site" description="Proton acceptor" evidence="4">
    <location>
        <position position="119"/>
    </location>
</feature>
<keyword evidence="2" id="KW-0808">Transferase</keyword>
<feature type="binding site" evidence="4">
    <location>
        <position position="148"/>
    </location>
    <ligand>
        <name>Zn(2+)</name>
        <dbReference type="ChEBI" id="CHEBI:29105"/>
    </ligand>
</feature>
<reference evidence="6 7" key="1">
    <citation type="submission" date="2019-12" db="EMBL/GenBank/DDBJ databases">
        <title>Lactobacillus hilgardii FLUB.</title>
        <authorList>
            <person name="Gustaw K."/>
        </authorList>
    </citation>
    <scope>NUCLEOTIDE SEQUENCE [LARGE SCALE GENOMIC DNA]</scope>
    <source>
        <strain evidence="6 7">FLUB</strain>
    </source>
</reference>
<feature type="binding site" evidence="4">
    <location>
        <position position="130"/>
    </location>
    <ligand>
        <name>Zn(2+)</name>
        <dbReference type="ChEBI" id="CHEBI:29105"/>
    </ligand>
</feature>
<keyword evidence="4" id="KW-0862">Zinc</keyword>
<evidence type="ECO:0000256" key="1">
    <source>
        <dbReference type="ARBA" id="ARBA00012928"/>
    </source>
</evidence>
<dbReference type="PROSITE" id="PS50305">
    <property type="entry name" value="SIRTUIN"/>
    <property type="match status" value="1"/>
</dbReference>
<dbReference type="GO" id="GO:0046872">
    <property type="term" value="F:metal ion binding"/>
    <property type="evidence" value="ECO:0007669"/>
    <property type="project" value="UniProtKB-KW"/>
</dbReference>
<dbReference type="Pfam" id="PF02146">
    <property type="entry name" value="SIR2"/>
    <property type="match status" value="1"/>
</dbReference>
<dbReference type="InterPro" id="IPR026590">
    <property type="entry name" value="Ssirtuin_cat_dom"/>
</dbReference>
<evidence type="ECO:0000256" key="4">
    <source>
        <dbReference type="PROSITE-ProRule" id="PRU00236"/>
    </source>
</evidence>
<gene>
    <name evidence="6" type="ORF">GQR93_10215</name>
</gene>
<dbReference type="SUPFAM" id="SSF52467">
    <property type="entry name" value="DHS-like NAD/FAD-binding domain"/>
    <property type="match status" value="1"/>
</dbReference>
<dbReference type="EC" id="2.3.1.286" evidence="1"/>
<keyword evidence="4" id="KW-0479">Metal-binding</keyword>
<organism evidence="6 7">
    <name type="scientific">Lentilactobacillus hilgardii</name>
    <name type="common">Lactobacillus hilgardii</name>
    <dbReference type="NCBI Taxonomy" id="1588"/>
    <lineage>
        <taxon>Bacteria</taxon>
        <taxon>Bacillati</taxon>
        <taxon>Bacillota</taxon>
        <taxon>Bacilli</taxon>
        <taxon>Lactobacillales</taxon>
        <taxon>Lactobacillaceae</taxon>
        <taxon>Lentilactobacillus</taxon>
    </lineage>
</organism>
<dbReference type="InterPro" id="IPR050134">
    <property type="entry name" value="NAD-dep_sirtuin_deacylases"/>
</dbReference>
<feature type="domain" description="Deacetylase sirtuin-type" evidence="5">
    <location>
        <begin position="1"/>
        <end position="242"/>
    </location>
</feature>
<feature type="binding site" evidence="4">
    <location>
        <position position="145"/>
    </location>
    <ligand>
        <name>Zn(2+)</name>
        <dbReference type="ChEBI" id="CHEBI:29105"/>
    </ligand>
</feature>
<dbReference type="SMR" id="A0A6P1E749"/>
<dbReference type="EMBL" id="CP047121">
    <property type="protein sequence ID" value="QHB52538.1"/>
    <property type="molecule type" value="Genomic_DNA"/>
</dbReference>
<dbReference type="InterPro" id="IPR003000">
    <property type="entry name" value="Sirtuin"/>
</dbReference>
<dbReference type="PANTHER" id="PTHR11085:SF4">
    <property type="entry name" value="NAD-DEPENDENT PROTEIN DEACYLASE"/>
    <property type="match status" value="1"/>
</dbReference>
<dbReference type="Gene3D" id="3.40.50.1220">
    <property type="entry name" value="TPP-binding domain"/>
    <property type="match status" value="1"/>
</dbReference>
<evidence type="ECO:0000259" key="5">
    <source>
        <dbReference type="PROSITE" id="PS50305"/>
    </source>
</evidence>
<evidence type="ECO:0000256" key="2">
    <source>
        <dbReference type="ARBA" id="ARBA00022679"/>
    </source>
</evidence>
<evidence type="ECO:0000313" key="7">
    <source>
        <dbReference type="Proteomes" id="UP000465035"/>
    </source>
</evidence>
<feature type="binding site" evidence="4">
    <location>
        <position position="127"/>
    </location>
    <ligand>
        <name>Zn(2+)</name>
        <dbReference type="ChEBI" id="CHEBI:29105"/>
    </ligand>
</feature>
<name>A0A6P1E749_LENHI</name>
<dbReference type="GO" id="GO:0017136">
    <property type="term" value="F:histone deacetylase activity, NAD-dependent"/>
    <property type="evidence" value="ECO:0007669"/>
    <property type="project" value="TreeGrafter"/>
</dbReference>
<dbReference type="RefSeq" id="WP_003554962.1">
    <property type="nucleotide sequence ID" value="NZ_CABKOL010000099.1"/>
</dbReference>
<accession>A0A6P1E749</accession>
<evidence type="ECO:0000256" key="3">
    <source>
        <dbReference type="ARBA" id="ARBA00023027"/>
    </source>
</evidence>
<proteinExistence type="predicted"/>
<sequence length="242" mass="27634">MIDQKIQTMFDTAKKIVFLTGAGVSTASGIPDYRSKNGLYTNDKTDKPAEYYLSVDCLRDEPKVFYQYEKSNMYYPDAKPNVIHDRQAEFTQKRDAVVVTQNIDSLYRKASTKNLVEFHGNLYNVYCQKCRKKVDYKDYLNSMYHRNCGGVLRPDIVLYGEGLNPNAISKSIKAVSEADLIVIVGTSMRVYPFAGLIDYRPQNARVLAVNEEQLSFTFPFTMIKQNAVDFFDDLNVNVSSKN</sequence>
<dbReference type="GO" id="GO:0070403">
    <property type="term" value="F:NAD+ binding"/>
    <property type="evidence" value="ECO:0007669"/>
    <property type="project" value="InterPro"/>
</dbReference>
<evidence type="ECO:0000313" key="6">
    <source>
        <dbReference type="EMBL" id="QHB52538.1"/>
    </source>
</evidence>
<dbReference type="AlphaFoldDB" id="A0A6P1E749"/>
<dbReference type="InterPro" id="IPR026591">
    <property type="entry name" value="Sirtuin_cat_small_dom_sf"/>
</dbReference>
<keyword evidence="3" id="KW-0520">NAD</keyword>
<dbReference type="InterPro" id="IPR029035">
    <property type="entry name" value="DHS-like_NAD/FAD-binding_dom"/>
</dbReference>
<dbReference type="GeneID" id="69058742"/>
<dbReference type="CDD" id="cd01411">
    <property type="entry name" value="SIR2H"/>
    <property type="match status" value="1"/>
</dbReference>
<dbReference type="PANTHER" id="PTHR11085">
    <property type="entry name" value="NAD-DEPENDENT PROTEIN DEACYLASE SIRTUIN-5, MITOCHONDRIAL-RELATED"/>
    <property type="match status" value="1"/>
</dbReference>
<protein>
    <recommendedName>
        <fullName evidence="1">protein acetyllysine N-acetyltransferase</fullName>
        <ecNumber evidence="1">2.3.1.286</ecNumber>
    </recommendedName>
</protein>
<dbReference type="Gene3D" id="3.30.1600.10">
    <property type="entry name" value="SIR2/SIRT2 'Small Domain"/>
    <property type="match status" value="1"/>
</dbReference>